<name>A0A565CBQ2_9BRAS</name>
<evidence type="ECO:0000313" key="3">
    <source>
        <dbReference type="Proteomes" id="UP000489600"/>
    </source>
</evidence>
<reference evidence="2" key="1">
    <citation type="submission" date="2019-07" db="EMBL/GenBank/DDBJ databases">
        <authorList>
            <person name="Dittberner H."/>
        </authorList>
    </citation>
    <scope>NUCLEOTIDE SEQUENCE [LARGE SCALE GENOMIC DNA]</scope>
</reference>
<dbReference type="AlphaFoldDB" id="A0A565CBQ2"/>
<protein>
    <submittedName>
        <fullName evidence="2">Uncharacterized protein</fullName>
    </submittedName>
</protein>
<sequence>MVKTMWRKGKGKKEKKKNSERDAPPQKVLPDPIQPVVEDKVEKEEATMVEEEKIVETDEEIDLVSGSMGKRRERENQHPMLS</sequence>
<keyword evidence="3" id="KW-1185">Reference proteome</keyword>
<accession>A0A565CBQ2</accession>
<dbReference type="Proteomes" id="UP000489600">
    <property type="component" value="Unassembled WGS sequence"/>
</dbReference>
<feature type="region of interest" description="Disordered" evidence="1">
    <location>
        <begin position="55"/>
        <end position="82"/>
    </location>
</feature>
<comment type="caution">
    <text evidence="2">The sequence shown here is derived from an EMBL/GenBank/DDBJ whole genome shotgun (WGS) entry which is preliminary data.</text>
</comment>
<feature type="region of interest" description="Disordered" evidence="1">
    <location>
        <begin position="1"/>
        <end position="33"/>
    </location>
</feature>
<evidence type="ECO:0000256" key="1">
    <source>
        <dbReference type="SAM" id="MobiDB-lite"/>
    </source>
</evidence>
<organism evidence="2 3">
    <name type="scientific">Arabis nemorensis</name>
    <dbReference type="NCBI Taxonomy" id="586526"/>
    <lineage>
        <taxon>Eukaryota</taxon>
        <taxon>Viridiplantae</taxon>
        <taxon>Streptophyta</taxon>
        <taxon>Embryophyta</taxon>
        <taxon>Tracheophyta</taxon>
        <taxon>Spermatophyta</taxon>
        <taxon>Magnoliopsida</taxon>
        <taxon>eudicotyledons</taxon>
        <taxon>Gunneridae</taxon>
        <taxon>Pentapetalae</taxon>
        <taxon>rosids</taxon>
        <taxon>malvids</taxon>
        <taxon>Brassicales</taxon>
        <taxon>Brassicaceae</taxon>
        <taxon>Arabideae</taxon>
        <taxon>Arabis</taxon>
    </lineage>
</organism>
<gene>
    <name evidence="2" type="ORF">ANE_LOCUS21446</name>
</gene>
<feature type="compositionally biased region" description="Basic and acidic residues" evidence="1">
    <location>
        <begin position="70"/>
        <end position="82"/>
    </location>
</feature>
<feature type="compositionally biased region" description="Basic residues" evidence="1">
    <location>
        <begin position="1"/>
        <end position="16"/>
    </location>
</feature>
<dbReference type="EMBL" id="CABITT030000007">
    <property type="protein sequence ID" value="VVB11002.1"/>
    <property type="molecule type" value="Genomic_DNA"/>
</dbReference>
<evidence type="ECO:0000313" key="2">
    <source>
        <dbReference type="EMBL" id="VVB11002.1"/>
    </source>
</evidence>
<proteinExistence type="predicted"/>